<feature type="binding site" evidence="13">
    <location>
        <position position="108"/>
    </location>
    <ligand>
        <name>substrate</name>
    </ligand>
</feature>
<evidence type="ECO:0000256" key="14">
    <source>
        <dbReference type="RuleBase" id="RU004445"/>
    </source>
</evidence>
<keyword evidence="13" id="KW-0464">Manganese</keyword>
<dbReference type="EC" id="1.1.1.85" evidence="13"/>
<dbReference type="InterPro" id="IPR024084">
    <property type="entry name" value="IsoPropMal-DH-like_dom"/>
</dbReference>
<keyword evidence="9 13" id="KW-0460">Magnesium</keyword>
<feature type="binding site" evidence="13">
    <location>
        <begin position="289"/>
        <end position="301"/>
    </location>
    <ligand>
        <name>NAD(+)</name>
        <dbReference type="ChEBI" id="CHEBI:57540"/>
    </ligand>
</feature>
<dbReference type="PANTHER" id="PTHR42979:SF1">
    <property type="entry name" value="3-ISOPROPYLMALATE DEHYDROGENASE"/>
    <property type="match status" value="1"/>
</dbReference>
<keyword evidence="8 13" id="KW-0479">Metal-binding</keyword>
<proteinExistence type="inferred from homology"/>
<keyword evidence="11 13" id="KW-0520">NAD</keyword>
<feature type="binding site" evidence="13">
    <location>
        <position position="260"/>
    </location>
    <ligand>
        <name>Mg(2+)</name>
        <dbReference type="ChEBI" id="CHEBI:18420"/>
    </ligand>
</feature>
<dbReference type="Proteomes" id="UP001430755">
    <property type="component" value="Unassembled WGS sequence"/>
</dbReference>
<keyword evidence="7 13" id="KW-0028">Amino-acid biosynthesis</keyword>
<comment type="subcellular location">
    <subcellularLocation>
        <location evidence="13">Cytoplasm</location>
    </subcellularLocation>
</comment>
<feature type="binding site" evidence="13">
    <location>
        <position position="136"/>
    </location>
    <ligand>
        <name>substrate</name>
    </ligand>
</feature>
<organism evidence="16 17">
    <name type="scientific">Adlercreutzia faecimuris</name>
    <dbReference type="NCBI Taxonomy" id="2897341"/>
    <lineage>
        <taxon>Bacteria</taxon>
        <taxon>Bacillati</taxon>
        <taxon>Actinomycetota</taxon>
        <taxon>Coriobacteriia</taxon>
        <taxon>Eggerthellales</taxon>
        <taxon>Eggerthellaceae</taxon>
        <taxon>Adlercreutzia</taxon>
    </lineage>
</organism>
<comment type="cofactor">
    <cofactor evidence="13 14">
        <name>Mg(2+)</name>
        <dbReference type="ChEBI" id="CHEBI:18420"/>
    </cofactor>
    <cofactor evidence="13 14">
        <name>Mn(2+)</name>
        <dbReference type="ChEBI" id="CHEBI:29035"/>
    </cofactor>
    <text evidence="13 14">Binds 1 Mg(2+) or Mn(2+) ion per subunit.</text>
</comment>
<feature type="binding site" evidence="13">
    <location>
        <position position="232"/>
    </location>
    <ligand>
        <name>substrate</name>
    </ligand>
</feature>
<dbReference type="InterPro" id="IPR004429">
    <property type="entry name" value="Isopropylmalate_DH"/>
</dbReference>
<keyword evidence="17" id="KW-1185">Reference proteome</keyword>
<evidence type="ECO:0000256" key="8">
    <source>
        <dbReference type="ARBA" id="ARBA00022723"/>
    </source>
</evidence>
<dbReference type="Pfam" id="PF00180">
    <property type="entry name" value="Iso_dh"/>
    <property type="match status" value="1"/>
</dbReference>
<evidence type="ECO:0000313" key="17">
    <source>
        <dbReference type="Proteomes" id="UP001430755"/>
    </source>
</evidence>
<evidence type="ECO:0000256" key="6">
    <source>
        <dbReference type="ARBA" id="ARBA00022430"/>
    </source>
</evidence>
<dbReference type="Gene3D" id="3.40.718.10">
    <property type="entry name" value="Isopropylmalate Dehydrogenase"/>
    <property type="match status" value="1"/>
</dbReference>
<evidence type="ECO:0000256" key="9">
    <source>
        <dbReference type="ARBA" id="ARBA00022842"/>
    </source>
</evidence>
<evidence type="ECO:0000256" key="5">
    <source>
        <dbReference type="ARBA" id="ARBA00011738"/>
    </source>
</evidence>
<comment type="catalytic activity">
    <reaction evidence="1 13 14">
        <text>(2R,3S)-3-isopropylmalate + NAD(+) = 4-methyl-2-oxopentanoate + CO2 + NADH</text>
        <dbReference type="Rhea" id="RHEA:32271"/>
        <dbReference type="ChEBI" id="CHEBI:16526"/>
        <dbReference type="ChEBI" id="CHEBI:17865"/>
        <dbReference type="ChEBI" id="CHEBI:35121"/>
        <dbReference type="ChEBI" id="CHEBI:57540"/>
        <dbReference type="ChEBI" id="CHEBI:57945"/>
        <dbReference type="EC" id="1.1.1.85"/>
    </reaction>
</comment>
<evidence type="ECO:0000256" key="10">
    <source>
        <dbReference type="ARBA" id="ARBA00023002"/>
    </source>
</evidence>
<keyword evidence="12 13" id="KW-0100">Branched-chain amino acid biosynthesis</keyword>
<feature type="site" description="Important for catalysis" evidence="13">
    <location>
        <position position="200"/>
    </location>
</feature>
<feature type="site" description="Important for catalysis" evidence="13">
    <location>
        <position position="143"/>
    </location>
</feature>
<name>A0ABS9WIT4_9ACTN</name>
<evidence type="ECO:0000256" key="1">
    <source>
        <dbReference type="ARBA" id="ARBA00000624"/>
    </source>
</evidence>
<feature type="binding site" evidence="13">
    <location>
        <position position="256"/>
    </location>
    <ligand>
        <name>Mg(2+)</name>
        <dbReference type="ChEBI" id="CHEBI:18420"/>
    </ligand>
</feature>
<dbReference type="GO" id="GO:0003862">
    <property type="term" value="F:3-isopropylmalate dehydrogenase activity"/>
    <property type="evidence" value="ECO:0007669"/>
    <property type="project" value="UniProtKB-EC"/>
</dbReference>
<keyword evidence="10 13" id="KW-0560">Oxidoreductase</keyword>
<dbReference type="SMART" id="SM01329">
    <property type="entry name" value="Iso_dh"/>
    <property type="match status" value="1"/>
</dbReference>
<evidence type="ECO:0000256" key="2">
    <source>
        <dbReference type="ARBA" id="ARBA00001936"/>
    </source>
</evidence>
<feature type="domain" description="Isopropylmalate dehydrogenase-like" evidence="15">
    <location>
        <begin position="5"/>
        <end position="363"/>
    </location>
</feature>
<sequence>MKTYRICLLPGDGIGPEIIAEGVKVLDAVGEKYGVGFTYDEALIGGVAIDEMGEALPAATLAAAKASDAVLLAAVGGPKWDTTDPARPRPEQGLLGIRKELGLYANLRPVTIFEALAGASTLKPEVVDGVDLVIVRELTGGLYFGERERFYDEEGAGPDGGNGQRAYDTLEYREYEIRRIARHAFEMARKRRSKVCSIDKANVLETSRLWREIVHEVAADYPDVELSDMLVDNAAMQLIKAPAQFDVVVTENMFGDILSDEASMLSGSLGMLASASLGDGVALYEPSHGSAPDIAGQGIANPLAQILSVEMMLRYSFGMREAADDVLAAVTAVLDAGFRTGDIADASTPEDRVVGTEMMGSLVAEQIQPTEKFAELWGRHPDDWKDYRAN</sequence>
<comment type="pathway">
    <text evidence="3 13 14">Amino-acid biosynthesis; L-leucine biosynthesis; L-leucine from 3-methyl-2-oxobutanoate: step 3/4.</text>
</comment>
<accession>A0ABS9WIT4</accession>
<dbReference type="HAMAP" id="MF_01033">
    <property type="entry name" value="LeuB_type1"/>
    <property type="match status" value="1"/>
</dbReference>
<comment type="caution">
    <text evidence="13">Lacks conserved residue(s) required for the propagation of feature annotation.</text>
</comment>
<comment type="function">
    <text evidence="13 14">Catalyzes the oxidation of 3-carboxy-2-hydroxy-4-methylpentanoate (3-isopropylmalate) to 3-carboxy-4-methyl-2-oxopentanoate. The product decarboxylates to 4-methyl-2 oxopentanoate.</text>
</comment>
<gene>
    <name evidence="13 16" type="primary">leuB</name>
    <name evidence="16" type="ORF">LPT13_10570</name>
</gene>
<dbReference type="RefSeq" id="WP_242166319.1">
    <property type="nucleotide sequence ID" value="NZ_JAJMLW010000004.1"/>
</dbReference>
<keyword evidence="6 13" id="KW-0432">Leucine biosynthesis</keyword>
<evidence type="ECO:0000256" key="4">
    <source>
        <dbReference type="ARBA" id="ARBA00008319"/>
    </source>
</evidence>
<dbReference type="SUPFAM" id="SSF53659">
    <property type="entry name" value="Isocitrate/Isopropylmalate dehydrogenase-like"/>
    <property type="match status" value="1"/>
</dbReference>
<comment type="caution">
    <text evidence="16">The sequence shown here is derived from an EMBL/GenBank/DDBJ whole genome shotgun (WGS) entry which is preliminary data.</text>
</comment>
<evidence type="ECO:0000256" key="3">
    <source>
        <dbReference type="ARBA" id="ARBA00004762"/>
    </source>
</evidence>
<evidence type="ECO:0000256" key="7">
    <source>
        <dbReference type="ARBA" id="ARBA00022605"/>
    </source>
</evidence>
<reference evidence="16" key="1">
    <citation type="submission" date="2021-11" db="EMBL/GenBank/DDBJ databases">
        <title>A Novel Adlercreutzia Species, isolated from a Allomyrina dichotoma larva feces.</title>
        <authorList>
            <person name="Suh M.K."/>
        </authorList>
    </citation>
    <scope>NUCLEOTIDE SEQUENCE</scope>
    <source>
        <strain evidence="16">JBNU-10</strain>
    </source>
</reference>
<dbReference type="EMBL" id="JAJMLW010000004">
    <property type="protein sequence ID" value="MCI2242788.1"/>
    <property type="molecule type" value="Genomic_DNA"/>
</dbReference>
<feature type="binding site" evidence="13">
    <location>
        <position position="98"/>
    </location>
    <ligand>
        <name>substrate</name>
    </ligand>
</feature>
<evidence type="ECO:0000256" key="11">
    <source>
        <dbReference type="ARBA" id="ARBA00023027"/>
    </source>
</evidence>
<dbReference type="PROSITE" id="PS00470">
    <property type="entry name" value="IDH_IMDH"/>
    <property type="match status" value="1"/>
</dbReference>
<evidence type="ECO:0000259" key="15">
    <source>
        <dbReference type="SMART" id="SM01329"/>
    </source>
</evidence>
<dbReference type="NCBIfam" id="TIGR00169">
    <property type="entry name" value="leuB"/>
    <property type="match status" value="1"/>
</dbReference>
<dbReference type="InterPro" id="IPR019818">
    <property type="entry name" value="IsoCit/isopropylmalate_DH_CS"/>
</dbReference>
<evidence type="ECO:0000313" key="16">
    <source>
        <dbReference type="EMBL" id="MCI2242788.1"/>
    </source>
</evidence>
<evidence type="ECO:0000256" key="12">
    <source>
        <dbReference type="ARBA" id="ARBA00023304"/>
    </source>
</evidence>
<feature type="binding site" evidence="13">
    <location>
        <position position="232"/>
    </location>
    <ligand>
        <name>Mg(2+)</name>
        <dbReference type="ChEBI" id="CHEBI:18420"/>
    </ligand>
</feature>
<dbReference type="PANTHER" id="PTHR42979">
    <property type="entry name" value="3-ISOPROPYLMALATE DEHYDROGENASE"/>
    <property type="match status" value="1"/>
</dbReference>
<comment type="similarity">
    <text evidence="4 13">Belongs to the isocitrate and isopropylmalate dehydrogenases family. LeuB type 1 subfamily.</text>
</comment>
<keyword evidence="13" id="KW-0963">Cytoplasm</keyword>
<protein>
    <recommendedName>
        <fullName evidence="13">3-isopropylmalate dehydrogenase</fullName>
        <ecNumber evidence="13">1.1.1.85</ecNumber>
    </recommendedName>
    <alternativeName>
        <fullName evidence="13">3-IPM-DH</fullName>
    </alternativeName>
    <alternativeName>
        <fullName evidence="13">Beta-IPM dehydrogenase</fullName>
        <shortName evidence="13">IMDH</shortName>
    </alternativeName>
</protein>
<evidence type="ECO:0000256" key="13">
    <source>
        <dbReference type="HAMAP-Rule" id="MF_01033"/>
    </source>
</evidence>
<comment type="subunit">
    <text evidence="5 13 14">Homodimer.</text>
</comment>
<comment type="cofactor">
    <cofactor evidence="2">
        <name>Mn(2+)</name>
        <dbReference type="ChEBI" id="CHEBI:29035"/>
    </cofactor>
</comment>